<dbReference type="AlphaFoldDB" id="A0A6N4QVL2"/>
<evidence type="ECO:0000313" key="2">
    <source>
        <dbReference type="EMBL" id="TGL81230.1"/>
    </source>
</evidence>
<reference evidence="2 3" key="1">
    <citation type="journal article" date="2019" name="PLoS Negl. Trop. Dis.">
        <title>Revisiting the worldwide diversity of Leptospira species in the environment.</title>
        <authorList>
            <person name="Vincent A.T."/>
            <person name="Schiettekatte O."/>
            <person name="Bourhy P."/>
            <person name="Veyrier F.J."/>
            <person name="Picardeau M."/>
        </authorList>
    </citation>
    <scope>NUCLEOTIDE SEQUENCE [LARGE SCALE GENOMIC DNA]</scope>
    <source>
        <strain evidence="2 3">201702445</strain>
    </source>
</reference>
<accession>A0A6N4QVL2</accession>
<feature type="transmembrane region" description="Helical" evidence="1">
    <location>
        <begin position="311"/>
        <end position="329"/>
    </location>
</feature>
<keyword evidence="1" id="KW-1133">Transmembrane helix</keyword>
<gene>
    <name evidence="2" type="ORF">EHQ83_15345</name>
</gene>
<protein>
    <recommendedName>
        <fullName evidence="4">Glycosyltransferase RgtA/B/C/D-like domain-containing protein</fullName>
    </recommendedName>
</protein>
<dbReference type="EMBL" id="RQGM01000062">
    <property type="protein sequence ID" value="TGL81230.1"/>
    <property type="molecule type" value="Genomic_DNA"/>
</dbReference>
<evidence type="ECO:0000313" key="3">
    <source>
        <dbReference type="Proteomes" id="UP000297613"/>
    </source>
</evidence>
<dbReference type="RefSeq" id="WP_135573292.1">
    <property type="nucleotide sequence ID" value="NZ_RQGK01000065.1"/>
</dbReference>
<keyword evidence="1" id="KW-0812">Transmembrane</keyword>
<feature type="transmembrane region" description="Helical" evidence="1">
    <location>
        <begin position="187"/>
        <end position="213"/>
    </location>
</feature>
<evidence type="ECO:0008006" key="4">
    <source>
        <dbReference type="Google" id="ProtNLM"/>
    </source>
</evidence>
<organism evidence="2 3">
    <name type="scientific">Leptospira yasudae</name>
    <dbReference type="NCBI Taxonomy" id="2202201"/>
    <lineage>
        <taxon>Bacteria</taxon>
        <taxon>Pseudomonadati</taxon>
        <taxon>Spirochaetota</taxon>
        <taxon>Spirochaetia</taxon>
        <taxon>Leptospirales</taxon>
        <taxon>Leptospiraceae</taxon>
        <taxon>Leptospira</taxon>
    </lineage>
</organism>
<feature type="transmembrane region" description="Helical" evidence="1">
    <location>
        <begin position="158"/>
        <end position="175"/>
    </location>
</feature>
<feature type="transmembrane region" description="Helical" evidence="1">
    <location>
        <begin position="280"/>
        <end position="302"/>
    </location>
</feature>
<proteinExistence type="predicted"/>
<feature type="transmembrane region" description="Helical" evidence="1">
    <location>
        <begin position="131"/>
        <end position="151"/>
    </location>
</feature>
<evidence type="ECO:0000256" key="1">
    <source>
        <dbReference type="SAM" id="Phobius"/>
    </source>
</evidence>
<keyword evidence="1" id="KW-0472">Membrane</keyword>
<comment type="caution">
    <text evidence="2">The sequence shown here is derived from an EMBL/GenBank/DDBJ whole genome shotgun (WGS) entry which is preliminary data.</text>
</comment>
<sequence length="621" mass="71935">MNFKNTILNVFDRYPALPAVLSGLTALFVFKLVLGFFPEAFYIDRDDGIITLSHARNWIDFGFIGVNPSGERVEGFSSPLQFLIFACLSLFGTLHYSLFFSIQWWVSTFLFGFVLYRVFEVFFEKERNLGFGWAFTACALLSVSFTFLAWHASGMENCWVHLLYLSYAFVLFRILNGNPIHVALSSLILFFATIVRIESVYHLFPISITFLYLSYKNRIPWKETLPLWIAGFLWSLFFAGRYLYFGRIFPNTSTAQEVSLLENLNHLLRLDSSLAKNWEIFRFGFKQNLVLLIPLSLLLFFFKRIDRRESLFAILLMSLAIPGLLHAFILGNYRLDPARPMTWLAVIGVILFLIRIRSLTEKRRIWVLPIVLIAGFISYKNYKFKSYDLCCSSKIFEQRRTEISELAKKEEIKRPLVAIADLGVLSFYKEFNILDLGYLGNKFLAKNKKDVALIESYLSLSRPDILEIHFPWSCEYSKFLNNQDFAKHYRLAFDSSEKPPIAVCPDGGKVVTGTFLFKSMAKGSKTVDREIYSRFTEEISANTVRAEIGLCNDQNDRCLSLIRNVYRFLPELQMKIQNSEWKAIAALFKNPTYKDYFELVRKYDSPTEDLVSGIFKSSKID</sequence>
<feature type="transmembrane region" description="Helical" evidence="1">
    <location>
        <begin position="341"/>
        <end position="358"/>
    </location>
</feature>
<feature type="transmembrane region" description="Helical" evidence="1">
    <location>
        <begin position="365"/>
        <end position="382"/>
    </location>
</feature>
<feature type="transmembrane region" description="Helical" evidence="1">
    <location>
        <begin position="225"/>
        <end position="244"/>
    </location>
</feature>
<feature type="transmembrane region" description="Helical" evidence="1">
    <location>
        <begin position="16"/>
        <end position="37"/>
    </location>
</feature>
<name>A0A6N4QVL2_9LEPT</name>
<dbReference type="Proteomes" id="UP000297613">
    <property type="component" value="Unassembled WGS sequence"/>
</dbReference>